<reference evidence="1 2" key="1">
    <citation type="journal article" date="2014" name="Genome Biol.">
        <title>Transcriptome and methylome profiling reveals relics of genome dominance in the mesopolyploid Brassica oleracea.</title>
        <authorList>
            <person name="Parkin I.A."/>
            <person name="Koh C."/>
            <person name="Tang H."/>
            <person name="Robinson S.J."/>
            <person name="Kagale S."/>
            <person name="Clarke W.E."/>
            <person name="Town C.D."/>
            <person name="Nixon J."/>
            <person name="Krishnakumar V."/>
            <person name="Bidwell S.L."/>
            <person name="Denoeud F."/>
            <person name="Belcram H."/>
            <person name="Links M.G."/>
            <person name="Just J."/>
            <person name="Clarke C."/>
            <person name="Bender T."/>
            <person name="Huebert T."/>
            <person name="Mason A.S."/>
            <person name="Pires J.C."/>
            <person name="Barker G."/>
            <person name="Moore J."/>
            <person name="Walley P.G."/>
            <person name="Manoli S."/>
            <person name="Batley J."/>
            <person name="Edwards D."/>
            <person name="Nelson M.N."/>
            <person name="Wang X."/>
            <person name="Paterson A.H."/>
            <person name="King G."/>
            <person name="Bancroft I."/>
            <person name="Chalhoub B."/>
            <person name="Sharpe A.G."/>
        </authorList>
    </citation>
    <scope>NUCLEOTIDE SEQUENCE</scope>
    <source>
        <strain evidence="1 2">cv. TO1000</strain>
    </source>
</reference>
<name>A0A0D3CMD9_BRAOL</name>
<dbReference type="STRING" id="109376.A0A0D3CMD9"/>
<dbReference type="eggNOG" id="KOG0355">
    <property type="taxonomic scope" value="Eukaryota"/>
</dbReference>
<dbReference type="InterPro" id="IPR036890">
    <property type="entry name" value="HATPase_C_sf"/>
</dbReference>
<dbReference type="Gramene" id="Bo5g144710.1">
    <property type="protein sequence ID" value="Bo5g144710.1"/>
    <property type="gene ID" value="Bo5g144710"/>
</dbReference>
<dbReference type="HOGENOM" id="CLU_2472191_0_0_1"/>
<protein>
    <submittedName>
        <fullName evidence="1">Uncharacterized protein</fullName>
    </submittedName>
</protein>
<dbReference type="Proteomes" id="UP000032141">
    <property type="component" value="Chromosome C5"/>
</dbReference>
<proteinExistence type="predicted"/>
<dbReference type="OMA" id="RRIKGHY"/>
<organism evidence="1 2">
    <name type="scientific">Brassica oleracea var. oleracea</name>
    <dbReference type="NCBI Taxonomy" id="109376"/>
    <lineage>
        <taxon>Eukaryota</taxon>
        <taxon>Viridiplantae</taxon>
        <taxon>Streptophyta</taxon>
        <taxon>Embryophyta</taxon>
        <taxon>Tracheophyta</taxon>
        <taxon>Spermatophyta</taxon>
        <taxon>Magnoliopsida</taxon>
        <taxon>eudicotyledons</taxon>
        <taxon>Gunneridae</taxon>
        <taxon>Pentapetalae</taxon>
        <taxon>rosids</taxon>
        <taxon>malvids</taxon>
        <taxon>Brassicales</taxon>
        <taxon>Brassicaceae</taxon>
        <taxon>Brassiceae</taxon>
        <taxon>Brassica</taxon>
    </lineage>
</organism>
<dbReference type="EnsemblPlants" id="Bo5g144710.1">
    <property type="protein sequence ID" value="Bo5g144710.1"/>
    <property type="gene ID" value="Bo5g144710"/>
</dbReference>
<dbReference type="Gene3D" id="3.30.565.10">
    <property type="entry name" value="Histidine kinase-like ATPase, C-terminal domain"/>
    <property type="match status" value="1"/>
</dbReference>
<keyword evidence="2" id="KW-1185">Reference proteome</keyword>
<evidence type="ECO:0000313" key="1">
    <source>
        <dbReference type="EnsemblPlants" id="Bo5g144710.1"/>
    </source>
</evidence>
<accession>A0A0D3CMD9</accession>
<reference evidence="1" key="2">
    <citation type="submission" date="2015-03" db="UniProtKB">
        <authorList>
            <consortium name="EnsemblPlants"/>
        </authorList>
    </citation>
    <scope>IDENTIFICATION</scope>
</reference>
<dbReference type="AlphaFoldDB" id="A0A0D3CMD9"/>
<evidence type="ECO:0000313" key="2">
    <source>
        <dbReference type="Proteomes" id="UP000032141"/>
    </source>
</evidence>
<sequence length="88" mass="10257">MDSFQRKTVDGAGEQTHYKQIIFAMACLDKDVVAVMSKRVFEITSCFRRIKGHYMVKVMLNGKQIELKSFSQFVDRYLTPAKERYVVV</sequence>